<gene>
    <name evidence="9" type="primary">A02g505540.1_BraROA</name>
    <name evidence="9" type="ORF">IGI04_006723</name>
</gene>
<dbReference type="Proteomes" id="UP000823674">
    <property type="component" value="Chromosome A02"/>
</dbReference>
<dbReference type="InterPro" id="IPR047192">
    <property type="entry name" value="Euk_RPA1_DBD_C"/>
</dbReference>
<keyword evidence="4" id="KW-0862">Zinc</keyword>
<dbReference type="EMBL" id="JADBGQ010000002">
    <property type="protein sequence ID" value="KAG5410404.1"/>
    <property type="molecule type" value="Genomic_DNA"/>
</dbReference>
<dbReference type="PANTHER" id="PTHR47165">
    <property type="entry name" value="OS03G0429900 PROTEIN"/>
    <property type="match status" value="1"/>
</dbReference>
<evidence type="ECO:0000256" key="1">
    <source>
        <dbReference type="ARBA" id="ARBA00005690"/>
    </source>
</evidence>
<evidence type="ECO:0000256" key="3">
    <source>
        <dbReference type="ARBA" id="ARBA00022771"/>
    </source>
</evidence>
<dbReference type="PANTHER" id="PTHR47165:SF4">
    <property type="entry name" value="OS03G0429900 PROTEIN"/>
    <property type="match status" value="1"/>
</dbReference>
<keyword evidence="5" id="KW-0238">DNA-binding</keyword>
<comment type="caution">
    <text evidence="9">The sequence shown here is derived from an EMBL/GenBank/DDBJ whole genome shotgun (WGS) entry which is preliminary data.</text>
</comment>
<evidence type="ECO:0000256" key="2">
    <source>
        <dbReference type="ARBA" id="ARBA00022723"/>
    </source>
</evidence>
<dbReference type="InterPro" id="IPR003871">
    <property type="entry name" value="RFA1B/D_OB_1st"/>
</dbReference>
<dbReference type="Gene3D" id="2.40.50.140">
    <property type="entry name" value="Nucleic acid-binding proteins"/>
    <property type="match status" value="3"/>
</dbReference>
<dbReference type="CDD" id="cd04480">
    <property type="entry name" value="RPA1_DBD_A_like"/>
    <property type="match status" value="1"/>
</dbReference>
<evidence type="ECO:0000259" key="8">
    <source>
        <dbReference type="Pfam" id="PF08646"/>
    </source>
</evidence>
<evidence type="ECO:0000256" key="5">
    <source>
        <dbReference type="ARBA" id="ARBA00023125"/>
    </source>
</evidence>
<comment type="similarity">
    <text evidence="1">Belongs to the replication factor A protein 1 family.</text>
</comment>
<dbReference type="InterPro" id="IPR012340">
    <property type="entry name" value="NA-bd_OB-fold"/>
</dbReference>
<dbReference type="Pfam" id="PF02721">
    <property type="entry name" value="DUF223"/>
    <property type="match status" value="1"/>
</dbReference>
<dbReference type="SUPFAM" id="SSF50249">
    <property type="entry name" value="Nucleic acid-binding proteins"/>
    <property type="match status" value="2"/>
</dbReference>
<keyword evidence="3" id="KW-0863">Zinc-finger</keyword>
<protein>
    <recommendedName>
        <fullName evidence="11">Replication factor A C-terminal domain-containing protein</fullName>
    </recommendedName>
</protein>
<keyword evidence="2" id="KW-0479">Metal-binding</keyword>
<reference evidence="9 10" key="1">
    <citation type="submission" date="2021-03" db="EMBL/GenBank/DDBJ databases">
        <authorList>
            <person name="King G.J."/>
            <person name="Bancroft I."/>
            <person name="Baten A."/>
            <person name="Bloomfield J."/>
            <person name="Borpatragohain P."/>
            <person name="He Z."/>
            <person name="Irish N."/>
            <person name="Irwin J."/>
            <person name="Liu K."/>
            <person name="Mauleon R.P."/>
            <person name="Moore J."/>
            <person name="Morris R."/>
            <person name="Ostergaard L."/>
            <person name="Wang B."/>
            <person name="Wells R."/>
        </authorList>
    </citation>
    <scope>NUCLEOTIDE SEQUENCE [LARGE SCALE GENOMIC DNA]</scope>
    <source>
        <strain evidence="9">R-o-18</strain>
        <tissue evidence="9">Leaf</tissue>
    </source>
</reference>
<proteinExistence type="inferred from homology"/>
<accession>A0ABQ7NHR6</accession>
<feature type="domain" description="Replication protein A 70 kDa DNA-binding subunit B/D first OB fold" evidence="7">
    <location>
        <begin position="96"/>
        <end position="185"/>
    </location>
</feature>
<keyword evidence="10" id="KW-1185">Reference proteome</keyword>
<evidence type="ECO:0000259" key="7">
    <source>
        <dbReference type="Pfam" id="PF02721"/>
    </source>
</evidence>
<evidence type="ECO:0000313" key="9">
    <source>
        <dbReference type="EMBL" id="KAG5410404.1"/>
    </source>
</evidence>
<dbReference type="Pfam" id="PF08646">
    <property type="entry name" value="Rep_fac-A_C"/>
    <property type="match status" value="1"/>
</dbReference>
<sequence length="566" mass="62185">MPRGKSFLIGATRVLISAQTVLNFVYSFGLRLTGPFSGRRVTLSRVFIVASALALRYRYFPRRNGSAFTPIDWYLHDVSSMRSLRLRGDLKSGKCSSAVEARLLRFWEAKNVKRGGELMWVDMLLIDVNATMMHTTIYANRLSRFRSKLAAETMYTISGFDVARCAQNFRLTDSPLMIRFNDSTAFDELTEPVSPLPEEGFRFHDQSELIGLANTSTQLPGEITAVKSNVSDTPGEKSRLMATIKLDKDSTVTLSLFESQAEAFHKRLEDMHGDPKVVVATSINPKMIGGGLFLNATSGTHVYFDKETKAGENYFYKLVARDNGVSSAAPLLKGYAKVETLTISELLSFVASAQPQDIDFICTGRVVRLDVDKGWCYVACAKCNKKLQRTVSALECVRCNNPNAVGVLRYRLELAIADNTAEGTFVCFDGVMTKLHNLRASEAGQMLAVEGENPEDTRVPPFINDMEGKTLTFQVRVSAFNFTAHHQTFTITRILKEHECIPAPDFVGGNDADDNNLGDGGHVPVCDESGEGSSGADKKADGPPADAVVEKSSRSSTSAAKKARVV</sequence>
<evidence type="ECO:0000256" key="4">
    <source>
        <dbReference type="ARBA" id="ARBA00022833"/>
    </source>
</evidence>
<dbReference type="InterPro" id="IPR013955">
    <property type="entry name" value="Rep_factor-A_C"/>
</dbReference>
<feature type="domain" description="Replication factor A C-terminal" evidence="8">
    <location>
        <begin position="361"/>
        <end position="485"/>
    </location>
</feature>
<organism evidence="9 10">
    <name type="scientific">Brassica rapa subsp. trilocularis</name>
    <dbReference type="NCBI Taxonomy" id="1813537"/>
    <lineage>
        <taxon>Eukaryota</taxon>
        <taxon>Viridiplantae</taxon>
        <taxon>Streptophyta</taxon>
        <taxon>Embryophyta</taxon>
        <taxon>Tracheophyta</taxon>
        <taxon>Spermatophyta</taxon>
        <taxon>Magnoliopsida</taxon>
        <taxon>eudicotyledons</taxon>
        <taxon>Gunneridae</taxon>
        <taxon>Pentapetalae</taxon>
        <taxon>rosids</taxon>
        <taxon>malvids</taxon>
        <taxon>Brassicales</taxon>
        <taxon>Brassicaceae</taxon>
        <taxon>Brassiceae</taxon>
        <taxon>Brassica</taxon>
    </lineage>
</organism>
<dbReference type="CDD" id="cd04476">
    <property type="entry name" value="RPA1_DBD_C"/>
    <property type="match status" value="1"/>
</dbReference>
<feature type="region of interest" description="Disordered" evidence="6">
    <location>
        <begin position="511"/>
        <end position="566"/>
    </location>
</feature>
<evidence type="ECO:0000256" key="6">
    <source>
        <dbReference type="SAM" id="MobiDB-lite"/>
    </source>
</evidence>
<evidence type="ECO:0008006" key="11">
    <source>
        <dbReference type="Google" id="ProtNLM"/>
    </source>
</evidence>
<evidence type="ECO:0000313" key="10">
    <source>
        <dbReference type="Proteomes" id="UP000823674"/>
    </source>
</evidence>
<name>A0ABQ7NHR6_BRACM</name>